<dbReference type="SUPFAM" id="SSF47413">
    <property type="entry name" value="lambda repressor-like DNA-binding domains"/>
    <property type="match status" value="1"/>
</dbReference>
<protein>
    <recommendedName>
        <fullName evidence="1">HTH cro/C1-type domain-containing protein</fullName>
    </recommendedName>
</protein>
<dbReference type="CDD" id="cd00093">
    <property type="entry name" value="HTH_XRE"/>
    <property type="match status" value="1"/>
</dbReference>
<name>A0A1W1BDZ6_9ZZZZ</name>
<dbReference type="EMBL" id="FPHD01000015">
    <property type="protein sequence ID" value="SFV51717.1"/>
    <property type="molecule type" value="Genomic_DNA"/>
</dbReference>
<dbReference type="InterPro" id="IPR001387">
    <property type="entry name" value="Cro/C1-type_HTH"/>
</dbReference>
<evidence type="ECO:0000313" key="2">
    <source>
        <dbReference type="EMBL" id="SFV51717.1"/>
    </source>
</evidence>
<sequence>MNTIGNLLFEYRKKHQLTQQELVEKLSHYSNHFHALNSVTLSRWETGTTSPSLKKKHTLLCFFYTQGAFESGKCYEIIHERYKNLSMPLEKVFIKNYQALIGNLPERIHHEHTFYTLKDFPHKQEHIEHIIDIETASNTSDYYKITPQVLEEWSQHASNLCIICEHKKQHLGHFIMLKIKNRVAKEIAYSDRSEFMLNREDFCMPHENGTYYIHALYGRSPKIAAILSVYGYLHLLEHLDKTDNVMIFSTRTDGVLLTKDYGIKTVANGKNAEYGFSWHGMLSPTPDILFSETVLKLVF</sequence>
<dbReference type="Gene3D" id="1.10.260.40">
    <property type="entry name" value="lambda repressor-like DNA-binding domains"/>
    <property type="match status" value="1"/>
</dbReference>
<evidence type="ECO:0000259" key="1">
    <source>
        <dbReference type="PROSITE" id="PS50943"/>
    </source>
</evidence>
<dbReference type="GO" id="GO:0003677">
    <property type="term" value="F:DNA binding"/>
    <property type="evidence" value="ECO:0007669"/>
    <property type="project" value="InterPro"/>
</dbReference>
<dbReference type="InterPro" id="IPR010982">
    <property type="entry name" value="Lambda_DNA-bd_dom_sf"/>
</dbReference>
<dbReference type="AlphaFoldDB" id="A0A1W1BDZ6"/>
<proteinExistence type="predicted"/>
<gene>
    <name evidence="2" type="ORF">MNB_SV-8-780</name>
</gene>
<feature type="domain" description="HTH cro/C1-type" evidence="1">
    <location>
        <begin position="10"/>
        <end position="55"/>
    </location>
</feature>
<reference evidence="2" key="1">
    <citation type="submission" date="2016-10" db="EMBL/GenBank/DDBJ databases">
        <authorList>
            <person name="de Groot N.N."/>
        </authorList>
    </citation>
    <scope>NUCLEOTIDE SEQUENCE</scope>
</reference>
<dbReference type="PROSITE" id="PS50943">
    <property type="entry name" value="HTH_CROC1"/>
    <property type="match status" value="1"/>
</dbReference>
<accession>A0A1W1BDZ6</accession>
<organism evidence="2">
    <name type="scientific">hydrothermal vent metagenome</name>
    <dbReference type="NCBI Taxonomy" id="652676"/>
    <lineage>
        <taxon>unclassified sequences</taxon>
        <taxon>metagenomes</taxon>
        <taxon>ecological metagenomes</taxon>
    </lineage>
</organism>